<dbReference type="AlphaFoldDB" id="A0A1I6BNG4"/>
<name>A0A1I6BNG4_HYMAR</name>
<dbReference type="Proteomes" id="UP000199029">
    <property type="component" value="Unassembled WGS sequence"/>
</dbReference>
<dbReference type="OrthoDB" id="9822323at2"/>
<sequence length="221" mass="24696">MENALQLAKELSAKENKRLLATLHAPFRPDVMAEYFVHAYDLPDGRVLVDWQSHGHLFLSVEHLREVYGPRESRAEATHLFAGICTFSPDFPAQAPAAAARLLQQLGLPDRSLDPPVLREVDRALNRRPRAVSLAPDELFWGLVALVGEVLRAALPGACWQMRPARGFDLLEPVLQRAPFRTLDPGLLVYKELYEYALEPRGRVCLHDHVKVEIATAGLPG</sequence>
<organism evidence="1 2">
    <name type="scientific">Hymenobacter arizonensis</name>
    <name type="common">Siccationidurans arizonensis</name>
    <dbReference type="NCBI Taxonomy" id="1227077"/>
    <lineage>
        <taxon>Bacteria</taxon>
        <taxon>Pseudomonadati</taxon>
        <taxon>Bacteroidota</taxon>
        <taxon>Cytophagia</taxon>
        <taxon>Cytophagales</taxon>
        <taxon>Hymenobacteraceae</taxon>
        <taxon>Hymenobacter</taxon>
    </lineage>
</organism>
<evidence type="ECO:0000313" key="1">
    <source>
        <dbReference type="EMBL" id="SFQ82367.1"/>
    </source>
</evidence>
<proteinExistence type="predicted"/>
<keyword evidence="2" id="KW-1185">Reference proteome</keyword>
<dbReference type="RefSeq" id="WP_092678830.1">
    <property type="nucleotide sequence ID" value="NZ_FOXS01000010.1"/>
</dbReference>
<evidence type="ECO:0000313" key="2">
    <source>
        <dbReference type="Proteomes" id="UP000199029"/>
    </source>
</evidence>
<dbReference type="EMBL" id="FOXS01000010">
    <property type="protein sequence ID" value="SFQ82367.1"/>
    <property type="molecule type" value="Genomic_DNA"/>
</dbReference>
<protein>
    <submittedName>
        <fullName evidence="1">Uncharacterized protein</fullName>
    </submittedName>
</protein>
<reference evidence="2" key="1">
    <citation type="submission" date="2016-10" db="EMBL/GenBank/DDBJ databases">
        <authorList>
            <person name="Varghese N."/>
            <person name="Submissions S."/>
        </authorList>
    </citation>
    <scope>NUCLEOTIDE SEQUENCE [LARGE SCALE GENOMIC DNA]</scope>
    <source>
        <strain evidence="2">OR362-8,ATCC BAA-1266,JCM 13504</strain>
    </source>
</reference>
<dbReference type="STRING" id="1227077.SAMN04515668_4795"/>
<accession>A0A1I6BNG4</accession>
<gene>
    <name evidence="1" type="ORF">SAMN04515668_4795</name>
</gene>